<dbReference type="RefSeq" id="WP_088554241.1">
    <property type="nucleotide sequence ID" value="NZ_BDGJ01000111.1"/>
</dbReference>
<evidence type="ECO:0000256" key="1">
    <source>
        <dbReference type="HAMAP-Rule" id="MF_00095"/>
    </source>
</evidence>
<protein>
    <recommendedName>
        <fullName evidence="1">Sugar fermentation stimulation protein homolog</fullName>
    </recommendedName>
</protein>
<proteinExistence type="inferred from homology"/>
<dbReference type="Gene3D" id="2.40.50.580">
    <property type="match status" value="1"/>
</dbReference>
<gene>
    <name evidence="1" type="primary">sfsA</name>
    <name evidence="4" type="ORF">KKC1_21540</name>
</gene>
<evidence type="ECO:0000313" key="5">
    <source>
        <dbReference type="Proteomes" id="UP000197032"/>
    </source>
</evidence>
<comment type="caution">
    <text evidence="4">The sequence shown here is derived from an EMBL/GenBank/DDBJ whole genome shotgun (WGS) entry which is preliminary data.</text>
</comment>
<dbReference type="InterPro" id="IPR005224">
    <property type="entry name" value="SfsA"/>
</dbReference>
<dbReference type="HAMAP" id="MF_00095">
    <property type="entry name" value="SfsA"/>
    <property type="match status" value="1"/>
</dbReference>
<evidence type="ECO:0000259" key="2">
    <source>
        <dbReference type="Pfam" id="PF03749"/>
    </source>
</evidence>
<feature type="domain" description="Sugar fermentation stimulation protein C-terminal" evidence="2">
    <location>
        <begin position="86"/>
        <end position="222"/>
    </location>
</feature>
<dbReference type="PANTHER" id="PTHR30545:SF2">
    <property type="entry name" value="SUGAR FERMENTATION STIMULATION PROTEIN A"/>
    <property type="match status" value="1"/>
</dbReference>
<dbReference type="AlphaFoldDB" id="A0A1Z5HUP7"/>
<dbReference type="Pfam" id="PF03749">
    <property type="entry name" value="SfsA"/>
    <property type="match status" value="1"/>
</dbReference>
<dbReference type="Pfam" id="PF17746">
    <property type="entry name" value="SfsA_N"/>
    <property type="match status" value="1"/>
</dbReference>
<sequence>MEVRVPFPYPLVPATVVRRMNRFVAAVKVGDGEARAHVPNSGRLEELLTPGNRVLLQRQLGSHYRTAYRITLAYAPGTWVSVDASIPNRLLHEALEKGLLSEFQGYNRVLKEQTYGSSRIDFVLEGLGKPKVLLEAKSVTLVQDGIGRFPDAPTARGRKHLLELLNMVGEGNRAAVVFVVQRCDARGFMPNDATDPAFGRLLRRAHRYGLEVYAYRCRVEETGISLQDRIEVIF</sequence>
<keyword evidence="5" id="KW-1185">Reference proteome</keyword>
<organism evidence="4 5">
    <name type="scientific">Calderihabitans maritimus</name>
    <dbReference type="NCBI Taxonomy" id="1246530"/>
    <lineage>
        <taxon>Bacteria</taxon>
        <taxon>Bacillati</taxon>
        <taxon>Bacillota</taxon>
        <taxon>Clostridia</taxon>
        <taxon>Neomoorellales</taxon>
        <taxon>Calderihabitantaceae</taxon>
        <taxon>Calderihabitans</taxon>
    </lineage>
</organism>
<evidence type="ECO:0000313" key="4">
    <source>
        <dbReference type="EMBL" id="GAW93010.1"/>
    </source>
</evidence>
<dbReference type="CDD" id="cd22359">
    <property type="entry name" value="SfsA-like_bacterial"/>
    <property type="match status" value="1"/>
</dbReference>
<comment type="similarity">
    <text evidence="1">Belongs to the SfsA family.</text>
</comment>
<dbReference type="EMBL" id="BDGJ01000111">
    <property type="protein sequence ID" value="GAW93010.1"/>
    <property type="molecule type" value="Genomic_DNA"/>
</dbReference>
<feature type="domain" description="SfsA N-terminal OB" evidence="3">
    <location>
        <begin position="17"/>
        <end position="82"/>
    </location>
</feature>
<reference evidence="5" key="1">
    <citation type="journal article" date="2017" name="Appl. Environ. Microbiol.">
        <title>Genomic Analysis of Calderihabitans maritimus KKC1, a Thermophilic, Hydrogenogenic, Carboxydotrophic Bacterium Isolated from Marine Sediment.</title>
        <authorList>
            <person name="Omae K."/>
            <person name="Yoneda Y."/>
            <person name="Fukuyama Y."/>
            <person name="Yoshida T."/>
            <person name="Sako Y."/>
        </authorList>
    </citation>
    <scope>NUCLEOTIDE SEQUENCE [LARGE SCALE GENOMIC DNA]</scope>
    <source>
        <strain evidence="5">KKC1</strain>
    </source>
</reference>
<dbReference type="InterPro" id="IPR040452">
    <property type="entry name" value="SfsA_C"/>
</dbReference>
<dbReference type="InterPro" id="IPR041465">
    <property type="entry name" value="SfsA_N"/>
</dbReference>
<dbReference type="PANTHER" id="PTHR30545">
    <property type="entry name" value="SUGAR FERMENTATION STIMULATION PROTEIN A"/>
    <property type="match status" value="1"/>
</dbReference>
<dbReference type="GO" id="GO:0003677">
    <property type="term" value="F:DNA binding"/>
    <property type="evidence" value="ECO:0007669"/>
    <property type="project" value="InterPro"/>
</dbReference>
<dbReference type="Proteomes" id="UP000197032">
    <property type="component" value="Unassembled WGS sequence"/>
</dbReference>
<accession>A0A1Z5HUP7</accession>
<dbReference type="Gene3D" id="3.40.1350.60">
    <property type="match status" value="1"/>
</dbReference>
<name>A0A1Z5HUP7_9FIRM</name>
<evidence type="ECO:0000259" key="3">
    <source>
        <dbReference type="Pfam" id="PF17746"/>
    </source>
</evidence>
<dbReference type="NCBIfam" id="TIGR00230">
    <property type="entry name" value="sfsA"/>
    <property type="match status" value="1"/>
</dbReference>
<dbReference type="OrthoDB" id="9802365at2"/>